<evidence type="ECO:0000259" key="7">
    <source>
        <dbReference type="PROSITE" id="PS50928"/>
    </source>
</evidence>
<dbReference type="EMBL" id="BARU01009250">
    <property type="protein sequence ID" value="GAH34525.1"/>
    <property type="molecule type" value="Genomic_DNA"/>
</dbReference>
<dbReference type="InterPro" id="IPR050901">
    <property type="entry name" value="BP-dep_ABC_trans_perm"/>
</dbReference>
<dbReference type="GO" id="GO:0005886">
    <property type="term" value="C:plasma membrane"/>
    <property type="evidence" value="ECO:0007669"/>
    <property type="project" value="UniProtKB-SubCell"/>
</dbReference>
<evidence type="ECO:0000256" key="3">
    <source>
        <dbReference type="ARBA" id="ARBA00022475"/>
    </source>
</evidence>
<keyword evidence="2" id="KW-0813">Transport</keyword>
<dbReference type="AlphaFoldDB" id="X1FPU5"/>
<dbReference type="PANTHER" id="PTHR32243:SF18">
    <property type="entry name" value="INNER MEMBRANE ABC TRANSPORTER PERMEASE PROTEIN YCJP"/>
    <property type="match status" value="1"/>
</dbReference>
<dbReference type="PANTHER" id="PTHR32243">
    <property type="entry name" value="MALTOSE TRANSPORT SYSTEM PERMEASE-RELATED"/>
    <property type="match status" value="1"/>
</dbReference>
<proteinExistence type="predicted"/>
<feature type="domain" description="ABC transmembrane type-1" evidence="7">
    <location>
        <begin position="1"/>
        <end position="69"/>
    </location>
</feature>
<name>X1FPU5_9ZZZZ</name>
<keyword evidence="3" id="KW-1003">Cell membrane</keyword>
<keyword evidence="6" id="KW-0472">Membrane</keyword>
<dbReference type="PROSITE" id="PS50928">
    <property type="entry name" value="ABC_TM1"/>
    <property type="match status" value="1"/>
</dbReference>
<dbReference type="InterPro" id="IPR035906">
    <property type="entry name" value="MetI-like_sf"/>
</dbReference>
<evidence type="ECO:0000256" key="5">
    <source>
        <dbReference type="ARBA" id="ARBA00022989"/>
    </source>
</evidence>
<protein>
    <recommendedName>
        <fullName evidence="7">ABC transmembrane type-1 domain-containing protein</fullName>
    </recommendedName>
</protein>
<comment type="caution">
    <text evidence="8">The sequence shown here is derived from an EMBL/GenBank/DDBJ whole genome shotgun (WGS) entry which is preliminary data.</text>
</comment>
<evidence type="ECO:0000313" key="8">
    <source>
        <dbReference type="EMBL" id="GAH34525.1"/>
    </source>
</evidence>
<sequence>MGLVLPYAAFNLPLAVFVLQAFFKEIPEDLWHAAKVDGASNFQILRKVILPLTVPGIFTCSKKTHHNGY</sequence>
<dbReference type="InterPro" id="IPR000515">
    <property type="entry name" value="MetI-like"/>
</dbReference>
<dbReference type="GO" id="GO:0055085">
    <property type="term" value="P:transmembrane transport"/>
    <property type="evidence" value="ECO:0007669"/>
    <property type="project" value="InterPro"/>
</dbReference>
<organism evidence="8">
    <name type="scientific">marine sediment metagenome</name>
    <dbReference type="NCBI Taxonomy" id="412755"/>
    <lineage>
        <taxon>unclassified sequences</taxon>
        <taxon>metagenomes</taxon>
        <taxon>ecological metagenomes</taxon>
    </lineage>
</organism>
<dbReference type="Gene3D" id="1.10.3720.10">
    <property type="entry name" value="MetI-like"/>
    <property type="match status" value="1"/>
</dbReference>
<dbReference type="Pfam" id="PF00528">
    <property type="entry name" value="BPD_transp_1"/>
    <property type="match status" value="1"/>
</dbReference>
<accession>X1FPU5</accession>
<gene>
    <name evidence="8" type="ORF">S03H2_17885</name>
</gene>
<evidence type="ECO:0000256" key="1">
    <source>
        <dbReference type="ARBA" id="ARBA00004651"/>
    </source>
</evidence>
<keyword evidence="5" id="KW-1133">Transmembrane helix</keyword>
<dbReference type="SUPFAM" id="SSF161098">
    <property type="entry name" value="MetI-like"/>
    <property type="match status" value="1"/>
</dbReference>
<evidence type="ECO:0000256" key="4">
    <source>
        <dbReference type="ARBA" id="ARBA00022692"/>
    </source>
</evidence>
<reference evidence="8" key="1">
    <citation type="journal article" date="2014" name="Front. Microbiol.">
        <title>High frequency of phylogenetically diverse reductive dehalogenase-homologous genes in deep subseafloor sedimentary metagenomes.</title>
        <authorList>
            <person name="Kawai M."/>
            <person name="Futagami T."/>
            <person name="Toyoda A."/>
            <person name="Takaki Y."/>
            <person name="Nishi S."/>
            <person name="Hori S."/>
            <person name="Arai W."/>
            <person name="Tsubouchi T."/>
            <person name="Morono Y."/>
            <person name="Uchiyama I."/>
            <person name="Ito T."/>
            <person name="Fujiyama A."/>
            <person name="Inagaki F."/>
            <person name="Takami H."/>
        </authorList>
    </citation>
    <scope>NUCLEOTIDE SEQUENCE</scope>
    <source>
        <strain evidence="8">Expedition CK06-06</strain>
    </source>
</reference>
<comment type="subcellular location">
    <subcellularLocation>
        <location evidence="1">Cell membrane</location>
        <topology evidence="1">Multi-pass membrane protein</topology>
    </subcellularLocation>
</comment>
<dbReference type="CDD" id="cd06261">
    <property type="entry name" value="TM_PBP2"/>
    <property type="match status" value="1"/>
</dbReference>
<keyword evidence="4" id="KW-0812">Transmembrane</keyword>
<evidence type="ECO:0000256" key="2">
    <source>
        <dbReference type="ARBA" id="ARBA00022448"/>
    </source>
</evidence>
<evidence type="ECO:0000256" key="6">
    <source>
        <dbReference type="ARBA" id="ARBA00023136"/>
    </source>
</evidence>